<protein>
    <submittedName>
        <fullName evidence="1">ABC-type polar amino acid transport system ATPase component</fullName>
    </submittedName>
</protein>
<accession>A0ABQ0JEX8</accession>
<reference evidence="2" key="1">
    <citation type="submission" date="2014-09" db="EMBL/GenBank/DDBJ databases">
        <title>Vibrio variabilis JCM 19239. (C206) whole genome shotgun sequence.</title>
        <authorList>
            <person name="Sawabe T."/>
            <person name="Meirelles P."/>
            <person name="Nakanishi M."/>
            <person name="Sayaka M."/>
            <person name="Hattori M."/>
            <person name="Ohkuma M."/>
        </authorList>
    </citation>
    <scope>NUCLEOTIDE SEQUENCE [LARGE SCALE GENOMIC DNA]</scope>
    <source>
        <strain evidence="2">JCM 19239</strain>
    </source>
</reference>
<proteinExistence type="predicted"/>
<gene>
    <name evidence="1" type="ORF">JCM19239_6619</name>
</gene>
<evidence type="ECO:0000313" key="2">
    <source>
        <dbReference type="Proteomes" id="UP000029223"/>
    </source>
</evidence>
<name>A0ABQ0JEX8_9VIBR</name>
<sequence length="87" mass="9514">MTARQNIAEGLITVKGWKKDQALEKAQQILDDIGLGDKGINTLLPYPVDSNNGSVLAALWRSNQNCCSSMNQLQHSILSGLVKYLTL</sequence>
<organism evidence="1 2">
    <name type="scientific">Vibrio variabilis</name>
    <dbReference type="NCBI Taxonomy" id="990271"/>
    <lineage>
        <taxon>Bacteria</taxon>
        <taxon>Pseudomonadati</taxon>
        <taxon>Pseudomonadota</taxon>
        <taxon>Gammaproteobacteria</taxon>
        <taxon>Vibrionales</taxon>
        <taxon>Vibrionaceae</taxon>
        <taxon>Vibrio</taxon>
    </lineage>
</organism>
<evidence type="ECO:0000313" key="1">
    <source>
        <dbReference type="EMBL" id="GAL27306.1"/>
    </source>
</evidence>
<dbReference type="EMBL" id="BBMS01000028">
    <property type="protein sequence ID" value="GAL27306.1"/>
    <property type="molecule type" value="Genomic_DNA"/>
</dbReference>
<keyword evidence="2" id="KW-1185">Reference proteome</keyword>
<comment type="caution">
    <text evidence="1">The sequence shown here is derived from an EMBL/GenBank/DDBJ whole genome shotgun (WGS) entry which is preliminary data.</text>
</comment>
<dbReference type="Proteomes" id="UP000029223">
    <property type="component" value="Unassembled WGS sequence"/>
</dbReference>